<proteinExistence type="predicted"/>
<dbReference type="Proteomes" id="UP000708208">
    <property type="component" value="Unassembled WGS sequence"/>
</dbReference>
<evidence type="ECO:0000313" key="1">
    <source>
        <dbReference type="EMBL" id="CAG7674178.1"/>
    </source>
</evidence>
<name>A0A8J2NRY9_9HEXA</name>
<reference evidence="1" key="1">
    <citation type="submission" date="2021-06" db="EMBL/GenBank/DDBJ databases">
        <authorList>
            <person name="Hodson N. C."/>
            <person name="Mongue J. A."/>
            <person name="Jaron S. K."/>
        </authorList>
    </citation>
    <scope>NUCLEOTIDE SEQUENCE</scope>
</reference>
<keyword evidence="2" id="KW-1185">Reference proteome</keyword>
<organism evidence="1 2">
    <name type="scientific">Allacma fusca</name>
    <dbReference type="NCBI Taxonomy" id="39272"/>
    <lineage>
        <taxon>Eukaryota</taxon>
        <taxon>Metazoa</taxon>
        <taxon>Ecdysozoa</taxon>
        <taxon>Arthropoda</taxon>
        <taxon>Hexapoda</taxon>
        <taxon>Collembola</taxon>
        <taxon>Symphypleona</taxon>
        <taxon>Sminthuridae</taxon>
        <taxon>Allacma</taxon>
    </lineage>
</organism>
<dbReference type="EMBL" id="CAJVCH010013117">
    <property type="protein sequence ID" value="CAG7674178.1"/>
    <property type="molecule type" value="Genomic_DNA"/>
</dbReference>
<protein>
    <submittedName>
        <fullName evidence="1">Uncharacterized protein</fullName>
    </submittedName>
</protein>
<sequence length="74" mass="8630">MRLIQTCGGGSVWGRTSVVVRVERALFKCCRRRSWQGEELKDPNLIAPKWIRTRWDLVLVTFNWNCYSPCGEAE</sequence>
<evidence type="ECO:0000313" key="2">
    <source>
        <dbReference type="Proteomes" id="UP000708208"/>
    </source>
</evidence>
<comment type="caution">
    <text evidence="1">The sequence shown here is derived from an EMBL/GenBank/DDBJ whole genome shotgun (WGS) entry which is preliminary data.</text>
</comment>
<accession>A0A8J2NRY9</accession>
<gene>
    <name evidence="1" type="ORF">AFUS01_LOCUS2306</name>
</gene>
<dbReference type="AlphaFoldDB" id="A0A8J2NRY9"/>